<organism evidence="1 2">
    <name type="scientific">Actinoallomurus acaciae</name>
    <dbReference type="NCBI Taxonomy" id="502577"/>
    <lineage>
        <taxon>Bacteria</taxon>
        <taxon>Bacillati</taxon>
        <taxon>Actinomycetota</taxon>
        <taxon>Actinomycetes</taxon>
        <taxon>Streptosporangiales</taxon>
        <taxon>Thermomonosporaceae</taxon>
        <taxon>Actinoallomurus</taxon>
    </lineage>
</organism>
<evidence type="ECO:0000313" key="2">
    <source>
        <dbReference type="Proteomes" id="UP001589627"/>
    </source>
</evidence>
<gene>
    <name evidence="1" type="ORF">ACFFNX_12000</name>
</gene>
<dbReference type="RefSeq" id="WP_378199501.1">
    <property type="nucleotide sequence ID" value="NZ_JBHLZP010000066.1"/>
</dbReference>
<proteinExistence type="predicted"/>
<comment type="caution">
    <text evidence="1">The sequence shown here is derived from an EMBL/GenBank/DDBJ whole genome shotgun (WGS) entry which is preliminary data.</text>
</comment>
<dbReference type="EMBL" id="JBHLZP010000066">
    <property type="protein sequence ID" value="MFB9832907.1"/>
    <property type="molecule type" value="Genomic_DNA"/>
</dbReference>
<evidence type="ECO:0000313" key="1">
    <source>
        <dbReference type="EMBL" id="MFB9832907.1"/>
    </source>
</evidence>
<name>A0ABV5YFR4_9ACTN</name>
<sequence length="105" mass="11050">MDPDDPPDSTAQAAEPAHILTEGIAYVRSWAHAARAAAALEEELRTLGFSDAVPYLRAEVNAFGVGTVELGRITPDTAYTLAALLAHARTQPTPAKEDTNHGNAA</sequence>
<dbReference type="Proteomes" id="UP001589627">
    <property type="component" value="Unassembled WGS sequence"/>
</dbReference>
<reference evidence="1 2" key="1">
    <citation type="submission" date="2024-09" db="EMBL/GenBank/DDBJ databases">
        <authorList>
            <person name="Sun Q."/>
            <person name="Mori K."/>
        </authorList>
    </citation>
    <scope>NUCLEOTIDE SEQUENCE [LARGE SCALE GENOMIC DNA]</scope>
    <source>
        <strain evidence="1 2">TBRC 0563</strain>
    </source>
</reference>
<accession>A0ABV5YFR4</accession>
<keyword evidence="2" id="KW-1185">Reference proteome</keyword>
<protein>
    <submittedName>
        <fullName evidence="1">Uncharacterized protein</fullName>
    </submittedName>
</protein>